<dbReference type="InterPro" id="IPR043502">
    <property type="entry name" value="DNA/RNA_pol_sf"/>
</dbReference>
<dbReference type="Pfam" id="PF00078">
    <property type="entry name" value="RVT_1"/>
    <property type="match status" value="1"/>
</dbReference>
<protein>
    <submittedName>
        <fullName evidence="3">Integrase catalytic domain-containing protein</fullName>
    </submittedName>
</protein>
<dbReference type="InterPro" id="IPR043128">
    <property type="entry name" value="Rev_trsase/Diguanyl_cyclase"/>
</dbReference>
<dbReference type="InterPro" id="IPR001584">
    <property type="entry name" value="Integrase_cat-core"/>
</dbReference>
<dbReference type="WBParaSite" id="Minc3s00633g15398">
    <property type="protein sequence ID" value="Minc3s00633g15398"/>
    <property type="gene ID" value="Minc3s00633g15398"/>
</dbReference>
<dbReference type="GO" id="GO:0042575">
    <property type="term" value="C:DNA polymerase complex"/>
    <property type="evidence" value="ECO:0007669"/>
    <property type="project" value="UniProtKB-ARBA"/>
</dbReference>
<accession>A0A914LMX7</accession>
<dbReference type="Gene3D" id="3.30.70.270">
    <property type="match status" value="1"/>
</dbReference>
<dbReference type="PROSITE" id="PS50994">
    <property type="entry name" value="INTEGRASE"/>
    <property type="match status" value="1"/>
</dbReference>
<dbReference type="AlphaFoldDB" id="A0A914LMX7"/>
<dbReference type="Gene3D" id="3.10.10.10">
    <property type="entry name" value="HIV Type 1 Reverse Transcriptase, subunit A, domain 1"/>
    <property type="match status" value="1"/>
</dbReference>
<dbReference type="SUPFAM" id="SSF53098">
    <property type="entry name" value="Ribonuclease H-like"/>
    <property type="match status" value="1"/>
</dbReference>
<dbReference type="InterPro" id="IPR000477">
    <property type="entry name" value="RT_dom"/>
</dbReference>
<keyword evidence="2" id="KW-1185">Reference proteome</keyword>
<sequence length="1130" mass="132109">MEMLTDRLKIYLTRKIPDKLGESATPNQLRRQLYYTEETYDKLKTTLEKMDEVNERAAMEIWKMPQTAREQREMRWEECKRELDFRTLQDVGGKKFEEWEGKKLELCQRLNLQISMTETTSETAEVNQNYQAHSGNKKLQSVRTAEERKSKANERVYNASAKKPNSPSLNQCLEKGPNLFNDLAGILLRSRMKKILLCGDIAKAFHMIELHPKDRDVVRFLWAAHPEKEDTPLVEYRFTRVTFGVICSPAHLALTIEMHLRQYQGPLVKQLNENAYVDNLLVGLENNNQVEEAYTEIKRIFKEGGMDVREFVSNSKEVEKIPLGDRIDKRVVKLLGTKWDTLEDEFIITLPKFEEKKITRRTVLAQLAKPFDPLGLIAPIILQAKLLRQQADAIKPGGWDKPLPSTFEKQWNNLMSKWDGQEINLYRLISPDPDQSNNRYQLHVFTDASITALGAAIYLRIINPKYIHAQLIFGKSLVIPAAMPNTRKTIPSLELHATMLSCKYLLFVREQLEKELKIDKVQIWTDSMDVLDFLLSERKFDRFIKNRLNRIREFPVKHIAGNLNPADVASRGASPQELKENKVWWKGPSFLEESEARWTKPLREFDPNSPPMNQTEDKSIYEMTSAVRSREAITLEPIIDYSRFSNWNRLVNTMAFIKRISRKSDPIKKEIVRKINLKPEPERTKKLFEFTHLNVKEVKKAEKIIIKLSQLEYPPSEDVKRNLDLYEDSDKIWRAKGRFNKSGMNYDVINPIFLSHKSPIVYLLIRKAHLDTKHGGIELINCTLRQKFWITHSRRTIGNWLSAKGKNSCGICARWGAKACTTPRPPDLPACRIQGSSAFQSVGVDYFGPFYTSGLENSKCWGAIFTCTLTRAVHLELVTDCSSEKFLLALTRFIRRRRTPQTIISDNATTFVLANKVVQDLCKAEREQKKEWIHLMASKKVQDFFLLNQIQWKFNTPLSPWRGAFYERLIGSIKHHLYRIIGKKKIPFEELMTLLIEVERILNERPLTYYTSQEIVEPLRPIDILDCSAGKPFHMNLTPTLDKDPDYKPIESTRDKLLQIHQRALLKSHTFWREWRNTYLINLRERWHQTKDKKKIFPRENQIVLIKDENEMWLYFSTWVQALNYKCYII</sequence>
<dbReference type="GO" id="GO:0003676">
    <property type="term" value="F:nucleic acid binding"/>
    <property type="evidence" value="ECO:0007669"/>
    <property type="project" value="InterPro"/>
</dbReference>
<feature type="domain" description="Integrase catalytic" evidence="1">
    <location>
        <begin position="825"/>
        <end position="1029"/>
    </location>
</feature>
<dbReference type="InterPro" id="IPR008042">
    <property type="entry name" value="Retrotrans_Pao"/>
</dbReference>
<name>A0A914LMX7_MELIC</name>
<evidence type="ECO:0000313" key="2">
    <source>
        <dbReference type="Proteomes" id="UP000887563"/>
    </source>
</evidence>
<dbReference type="PANTHER" id="PTHR47331">
    <property type="entry name" value="PHD-TYPE DOMAIN-CONTAINING PROTEIN"/>
    <property type="match status" value="1"/>
</dbReference>
<organism evidence="2 3">
    <name type="scientific">Meloidogyne incognita</name>
    <name type="common">Southern root-knot nematode worm</name>
    <name type="synonym">Oxyuris incognita</name>
    <dbReference type="NCBI Taxonomy" id="6306"/>
    <lineage>
        <taxon>Eukaryota</taxon>
        <taxon>Metazoa</taxon>
        <taxon>Ecdysozoa</taxon>
        <taxon>Nematoda</taxon>
        <taxon>Chromadorea</taxon>
        <taxon>Rhabditida</taxon>
        <taxon>Tylenchina</taxon>
        <taxon>Tylenchomorpha</taxon>
        <taxon>Tylenchoidea</taxon>
        <taxon>Meloidogynidae</taxon>
        <taxon>Meloidogyninae</taxon>
        <taxon>Meloidogyne</taxon>
        <taxon>Meloidogyne incognita group</taxon>
    </lineage>
</organism>
<reference evidence="3" key="1">
    <citation type="submission" date="2022-11" db="UniProtKB">
        <authorList>
            <consortium name="WormBaseParasite"/>
        </authorList>
    </citation>
    <scope>IDENTIFICATION</scope>
</reference>
<dbReference type="InterPro" id="IPR036397">
    <property type="entry name" value="RNaseH_sf"/>
</dbReference>
<proteinExistence type="predicted"/>
<evidence type="ECO:0000313" key="3">
    <source>
        <dbReference type="WBParaSite" id="Minc3s00633g15398"/>
    </source>
</evidence>
<dbReference type="Pfam" id="PF05380">
    <property type="entry name" value="Peptidase_A17"/>
    <property type="match status" value="1"/>
</dbReference>
<dbReference type="SUPFAM" id="SSF56672">
    <property type="entry name" value="DNA/RNA polymerases"/>
    <property type="match status" value="1"/>
</dbReference>
<dbReference type="PANTHER" id="PTHR47331:SF4">
    <property type="entry name" value="PEPTIDASE S1 DOMAIN-CONTAINING PROTEIN"/>
    <property type="match status" value="1"/>
</dbReference>
<dbReference type="InterPro" id="IPR012337">
    <property type="entry name" value="RNaseH-like_sf"/>
</dbReference>
<evidence type="ECO:0000259" key="1">
    <source>
        <dbReference type="PROSITE" id="PS50994"/>
    </source>
</evidence>
<dbReference type="Proteomes" id="UP000887563">
    <property type="component" value="Unplaced"/>
</dbReference>
<dbReference type="GO" id="GO:0015074">
    <property type="term" value="P:DNA integration"/>
    <property type="evidence" value="ECO:0007669"/>
    <property type="project" value="InterPro"/>
</dbReference>
<dbReference type="Gene3D" id="3.30.420.10">
    <property type="entry name" value="Ribonuclease H-like superfamily/Ribonuclease H"/>
    <property type="match status" value="1"/>
</dbReference>